<organism evidence="2 3">
    <name type="scientific">Paraburkholderia ribeironis</name>
    <dbReference type="NCBI Taxonomy" id="1247936"/>
    <lineage>
        <taxon>Bacteria</taxon>
        <taxon>Pseudomonadati</taxon>
        <taxon>Pseudomonadota</taxon>
        <taxon>Betaproteobacteria</taxon>
        <taxon>Burkholderiales</taxon>
        <taxon>Burkholderiaceae</taxon>
        <taxon>Paraburkholderia</taxon>
    </lineage>
</organism>
<dbReference type="AlphaFoldDB" id="A0A1N7SQA9"/>
<dbReference type="Proteomes" id="UP000187012">
    <property type="component" value="Unassembled WGS sequence"/>
</dbReference>
<sequence>MVSHSARGTHWSRAVAGQYCAKNRRTKKRYWRRDAAASPTTCERWRSKSPTQLFSSSGSSACAKRLPLPDERDTDGVGDGVLFMSFSRRPEWPIGEACSDYAKTFQVRAGSDRHSTVTAELDLSRAGHNRELCLKAFMLCRA</sequence>
<dbReference type="EMBL" id="CYGX02000143">
    <property type="protein sequence ID" value="SIT49490.1"/>
    <property type="molecule type" value="Genomic_DNA"/>
</dbReference>
<evidence type="ECO:0000256" key="1">
    <source>
        <dbReference type="SAM" id="MobiDB-lite"/>
    </source>
</evidence>
<feature type="compositionally biased region" description="Polar residues" evidence="1">
    <location>
        <begin position="48"/>
        <end position="60"/>
    </location>
</feature>
<reference evidence="2 3" key="1">
    <citation type="submission" date="2016-12" db="EMBL/GenBank/DDBJ databases">
        <authorList>
            <person name="Song W.-J."/>
            <person name="Kurnit D.M."/>
        </authorList>
    </citation>
    <scope>NUCLEOTIDE SEQUENCE [LARGE SCALE GENOMIC DNA]</scope>
    <source>
        <strain evidence="2 3">STM7296</strain>
    </source>
</reference>
<name>A0A1N7SQA9_9BURK</name>
<feature type="region of interest" description="Disordered" evidence="1">
    <location>
        <begin position="48"/>
        <end position="73"/>
    </location>
</feature>
<protein>
    <submittedName>
        <fullName evidence="2">Uncharacterized protein</fullName>
    </submittedName>
</protein>
<keyword evidence="3" id="KW-1185">Reference proteome</keyword>
<proteinExistence type="predicted"/>
<dbReference type="STRING" id="1247936.BN2475_1430004"/>
<gene>
    <name evidence="2" type="ORF">BN2475_1430004</name>
</gene>
<accession>A0A1N7SQA9</accession>
<evidence type="ECO:0000313" key="2">
    <source>
        <dbReference type="EMBL" id="SIT49490.1"/>
    </source>
</evidence>
<evidence type="ECO:0000313" key="3">
    <source>
        <dbReference type="Proteomes" id="UP000187012"/>
    </source>
</evidence>